<gene>
    <name evidence="8" type="ORF">OM944_18590</name>
</gene>
<evidence type="ECO:0000256" key="4">
    <source>
        <dbReference type="ARBA" id="ARBA00022989"/>
    </source>
</evidence>
<evidence type="ECO:0000313" key="9">
    <source>
        <dbReference type="Proteomes" id="UP001163156"/>
    </source>
</evidence>
<evidence type="ECO:0000256" key="5">
    <source>
        <dbReference type="ARBA" id="ARBA00023136"/>
    </source>
</evidence>
<keyword evidence="9" id="KW-1185">Reference proteome</keyword>
<keyword evidence="3 7" id="KW-0812">Transmembrane</keyword>
<proteinExistence type="inferred from homology"/>
<dbReference type="Gene3D" id="1.20.1440.20">
    <property type="entry name" value="LemA-like domain"/>
    <property type="match status" value="1"/>
</dbReference>
<dbReference type="Pfam" id="PF04011">
    <property type="entry name" value="LemA"/>
    <property type="match status" value="1"/>
</dbReference>
<dbReference type="SUPFAM" id="SSF140478">
    <property type="entry name" value="LemA-like"/>
    <property type="match status" value="1"/>
</dbReference>
<evidence type="ECO:0000256" key="1">
    <source>
        <dbReference type="ARBA" id="ARBA00004167"/>
    </source>
</evidence>
<keyword evidence="4 7" id="KW-1133">Transmembrane helix</keyword>
<dbReference type="RefSeq" id="WP_264809166.1">
    <property type="nucleotide sequence ID" value="NZ_CP110226.1"/>
</dbReference>
<dbReference type="InterPro" id="IPR023353">
    <property type="entry name" value="LemA-like_dom_sf"/>
</dbReference>
<feature type="coiled-coil region" evidence="6">
    <location>
        <begin position="118"/>
        <end position="145"/>
    </location>
</feature>
<accession>A0ABY6MHY9</accession>
<organism evidence="8 9">
    <name type="scientific">Algoriphagus halophytocola</name>
    <dbReference type="NCBI Taxonomy" id="2991499"/>
    <lineage>
        <taxon>Bacteria</taxon>
        <taxon>Pseudomonadati</taxon>
        <taxon>Bacteroidota</taxon>
        <taxon>Cytophagia</taxon>
        <taxon>Cytophagales</taxon>
        <taxon>Cyclobacteriaceae</taxon>
        <taxon>Algoriphagus</taxon>
    </lineage>
</organism>
<protein>
    <submittedName>
        <fullName evidence="8">LemA family protein</fullName>
    </submittedName>
</protein>
<comment type="subcellular location">
    <subcellularLocation>
        <location evidence="1">Membrane</location>
        <topology evidence="1">Single-pass membrane protein</topology>
    </subcellularLocation>
</comment>
<reference evidence="8" key="1">
    <citation type="submission" date="2022-10" db="EMBL/GenBank/DDBJ databases">
        <title>Algoriphagus sp. a novel bacteria isolate from halophytes salicornia europaea.</title>
        <authorList>
            <person name="Peng Y."/>
            <person name="Jiang L."/>
            <person name="Lee J."/>
        </authorList>
    </citation>
    <scope>NUCLEOTIDE SEQUENCE</scope>
    <source>
        <strain evidence="8">TR-M5</strain>
    </source>
</reference>
<feature type="transmembrane region" description="Helical" evidence="7">
    <location>
        <begin position="6"/>
        <end position="25"/>
    </location>
</feature>
<name>A0ABY6MHY9_9BACT</name>
<evidence type="ECO:0000256" key="3">
    <source>
        <dbReference type="ARBA" id="ARBA00022692"/>
    </source>
</evidence>
<comment type="similarity">
    <text evidence="2">Belongs to the LemA family.</text>
</comment>
<evidence type="ECO:0000256" key="6">
    <source>
        <dbReference type="SAM" id="Coils"/>
    </source>
</evidence>
<keyword evidence="6" id="KW-0175">Coiled coil</keyword>
<dbReference type="InterPro" id="IPR007156">
    <property type="entry name" value="MamQ_LemA"/>
</dbReference>
<sequence length="186" mass="21252">MTFLIIIAILIFLAVVVIGIFNRFVKNKNTVKDAWSNIDVALKRRYDLIPNLVETVKGYAAHEKETLEAVIQARNAAIAVPPDDINKQIQAENQLQKTLRSIFALSEAYPDLKANTNFLQLQDKLNEIEENLERARRYYNGTVRENNTYGESFPGVLFAGAFGYQHFDYFEAEPESRENVKVDFSS</sequence>
<dbReference type="EMBL" id="CP110226">
    <property type="protein sequence ID" value="UZD22645.1"/>
    <property type="molecule type" value="Genomic_DNA"/>
</dbReference>
<dbReference type="Proteomes" id="UP001163156">
    <property type="component" value="Chromosome"/>
</dbReference>
<evidence type="ECO:0000256" key="7">
    <source>
        <dbReference type="SAM" id="Phobius"/>
    </source>
</evidence>
<evidence type="ECO:0000256" key="2">
    <source>
        <dbReference type="ARBA" id="ARBA00008854"/>
    </source>
</evidence>
<evidence type="ECO:0000313" key="8">
    <source>
        <dbReference type="EMBL" id="UZD22645.1"/>
    </source>
</evidence>
<dbReference type="PANTHER" id="PTHR34478:SF2">
    <property type="entry name" value="MEMBRANE PROTEIN"/>
    <property type="match status" value="1"/>
</dbReference>
<keyword evidence="5 7" id="KW-0472">Membrane</keyword>
<dbReference type="PANTHER" id="PTHR34478">
    <property type="entry name" value="PROTEIN LEMA"/>
    <property type="match status" value="1"/>
</dbReference>